<evidence type="ECO:0000313" key="3">
    <source>
        <dbReference type="EMBL" id="OZG67860.1"/>
    </source>
</evidence>
<comment type="caution">
    <text evidence="3">The sequence shown here is derived from an EMBL/GenBank/DDBJ whole genome shotgun (WGS) entry which is preliminary data.</text>
</comment>
<name>A0A261G8W6_9BIFI</name>
<protein>
    <submittedName>
        <fullName evidence="3">Peptidase</fullName>
    </submittedName>
</protein>
<sequence>MHRQHKRRLGYLYTFVFGCAALLALALAFPAFAQDGLKPVGEEWYIPYTFDGYGVSIGAMADSADGRKVYCMETGELVSYDVSHAQSIPDSQLARSIAWLTQHYRNTANALTQAGIGIIIHDAYDLNPAVWKLRKETLNDTHPETIVRAQQLLMEATSNTATGANLNMTYEVGRRRGYIDVTVKGPQGVNVANVPFTLKFEGPAVFVSGGTSTFSATSTSTARRVYWTATGTGDVKASVSYEYGTIEQLVSNQDYVRFATVKAAAGADLNFAVRKEFAPTIGTTVPHRIIDEGDQVLDTVTSGISAGDVWEEGVQVKALGYYFDSLKHGDLGNVIHPQSNESVTSYLARLSALGYKPSGYGTALFDAPNRSVQVKATTKPDGSEPYRASANLGIGTWVWVIDHSQQETLTKEFVVKDVLSDFLEIAETVSIRRKLIVDSSVTEHAATVGSELSDVITISGFPADSGTFKGNTDYGLQADLPHAEVQVFWSGSGNGGDDEPYKPDASDLPQVDAHHELVGSWKYAATNSTIKVGAGAPDMLGDPVHIIAGKPGYYVFVYSFSGDARTAPIHSSYSDAWERVRVQAFADPVPVQATIETHAEPSKVKLGESSYDTATVTGTVPEGSYLTFSAFAGDQQTGTIDMNEPVLEEFRVDLAADLASQTVMSSRVIAANVGSLQWKATLWTPDGVILDSHELGLEEEITTIVSRAPENADDEPDESERKPAAAKELAHTGVSMISVFGILAIIALISGMVMVSIARTWREK</sequence>
<evidence type="ECO:0000256" key="1">
    <source>
        <dbReference type="SAM" id="Phobius"/>
    </source>
</evidence>
<proteinExistence type="predicted"/>
<dbReference type="RefSeq" id="WP_094692483.1">
    <property type="nucleotide sequence ID" value="NZ_JBDNSG010000002.1"/>
</dbReference>
<dbReference type="AlphaFoldDB" id="A0A261G8W6"/>
<dbReference type="EMBL" id="MWXA01000003">
    <property type="protein sequence ID" value="OZG67860.1"/>
    <property type="molecule type" value="Genomic_DNA"/>
</dbReference>
<evidence type="ECO:0000313" key="4">
    <source>
        <dbReference type="Proteomes" id="UP000216451"/>
    </source>
</evidence>
<keyword evidence="2" id="KW-0732">Signal</keyword>
<keyword evidence="1" id="KW-0472">Membrane</keyword>
<evidence type="ECO:0000256" key="2">
    <source>
        <dbReference type="SAM" id="SignalP"/>
    </source>
</evidence>
<keyword evidence="1" id="KW-0812">Transmembrane</keyword>
<dbReference type="PROSITE" id="PS51257">
    <property type="entry name" value="PROKAR_LIPOPROTEIN"/>
    <property type="match status" value="1"/>
</dbReference>
<feature type="transmembrane region" description="Helical" evidence="1">
    <location>
        <begin position="736"/>
        <end position="758"/>
    </location>
</feature>
<dbReference type="Proteomes" id="UP000216451">
    <property type="component" value="Unassembled WGS sequence"/>
</dbReference>
<dbReference type="GeneID" id="98295184"/>
<accession>A0A261G8W6</accession>
<feature type="chain" id="PRO_5012469834" evidence="2">
    <location>
        <begin position="34"/>
        <end position="764"/>
    </location>
</feature>
<gene>
    <name evidence="3" type="ORF">BAQU_0505</name>
</gene>
<reference evidence="3 4" key="1">
    <citation type="journal article" date="2017" name="BMC Genomics">
        <title>Comparative genomic and phylogenomic analyses of the Bifidobacteriaceae family.</title>
        <authorList>
            <person name="Lugli G.A."/>
            <person name="Milani C."/>
            <person name="Turroni F."/>
            <person name="Duranti S."/>
            <person name="Mancabelli L."/>
            <person name="Mangifesta M."/>
            <person name="Ferrario C."/>
            <person name="Modesto M."/>
            <person name="Mattarelli P."/>
            <person name="Jiri K."/>
            <person name="van Sinderen D."/>
            <person name="Ventura M."/>
        </authorList>
    </citation>
    <scope>NUCLEOTIDE SEQUENCE [LARGE SCALE GENOMIC DNA]</scope>
    <source>
        <strain evidence="3 4">LMG 28769</strain>
    </source>
</reference>
<keyword evidence="1" id="KW-1133">Transmembrane helix</keyword>
<dbReference type="OrthoDB" id="3242564at2"/>
<organism evidence="3 4">
    <name type="scientific">Bifidobacterium aquikefiri</name>
    <dbReference type="NCBI Taxonomy" id="1653207"/>
    <lineage>
        <taxon>Bacteria</taxon>
        <taxon>Bacillati</taxon>
        <taxon>Actinomycetota</taxon>
        <taxon>Actinomycetes</taxon>
        <taxon>Bifidobacteriales</taxon>
        <taxon>Bifidobacteriaceae</taxon>
        <taxon>Bifidobacterium</taxon>
    </lineage>
</organism>
<keyword evidence="4" id="KW-1185">Reference proteome</keyword>
<feature type="signal peptide" evidence="2">
    <location>
        <begin position="1"/>
        <end position="33"/>
    </location>
</feature>